<organism evidence="1 2">
    <name type="scientific">Streptomyces silvisoli</name>
    <dbReference type="NCBI Taxonomy" id="3034235"/>
    <lineage>
        <taxon>Bacteria</taxon>
        <taxon>Bacillati</taxon>
        <taxon>Actinomycetota</taxon>
        <taxon>Actinomycetes</taxon>
        <taxon>Kitasatosporales</taxon>
        <taxon>Streptomycetaceae</taxon>
        <taxon>Streptomyces</taxon>
    </lineage>
</organism>
<name>A0ABT5ZCV9_9ACTN</name>
<evidence type="ECO:0000313" key="1">
    <source>
        <dbReference type="EMBL" id="MDF3287652.1"/>
    </source>
</evidence>
<proteinExistence type="predicted"/>
<dbReference type="Proteomes" id="UP001216579">
    <property type="component" value="Unassembled WGS sequence"/>
</dbReference>
<comment type="caution">
    <text evidence="1">The sequence shown here is derived from an EMBL/GenBank/DDBJ whole genome shotgun (WGS) entry which is preliminary data.</text>
</comment>
<accession>A0ABT5ZCV9</accession>
<protein>
    <submittedName>
        <fullName evidence="1">DUF3574 domain-containing protein</fullName>
    </submittedName>
</protein>
<gene>
    <name evidence="1" type="ORF">P3G67_00040</name>
</gene>
<dbReference type="EMBL" id="JARJBC010000001">
    <property type="protein sequence ID" value="MDF3287652.1"/>
    <property type="molecule type" value="Genomic_DNA"/>
</dbReference>
<dbReference type="Pfam" id="PF12098">
    <property type="entry name" value="DUF3574"/>
    <property type="match status" value="1"/>
</dbReference>
<keyword evidence="2" id="KW-1185">Reference proteome</keyword>
<sequence>MYVSKPHLFLAALTALFAALLVLVIATPAVHATLGSAQRSAPAVGPLRGDAYVDTRLFFGTGRHNHQPPVTDQQFLAFVAQHVTPRFQSGLTIDKGRGQWRDRSGSINRERSYELILLYPAAQARTRDADIEEIRDAYKHAYGMESVGRADEAARVDF</sequence>
<dbReference type="InterPro" id="IPR021957">
    <property type="entry name" value="DUF3574"/>
</dbReference>
<reference evidence="1 2" key="1">
    <citation type="submission" date="2023-03" db="EMBL/GenBank/DDBJ databases">
        <title>Draft genome sequence of Streptomyces sp. RB6PN23 isolated from peat swamp forest in Thailand.</title>
        <authorList>
            <person name="Klaysubun C."/>
            <person name="Duangmal K."/>
        </authorList>
    </citation>
    <scope>NUCLEOTIDE SEQUENCE [LARGE SCALE GENOMIC DNA]</scope>
    <source>
        <strain evidence="1 2">RB6PN23</strain>
    </source>
</reference>
<evidence type="ECO:0000313" key="2">
    <source>
        <dbReference type="Proteomes" id="UP001216579"/>
    </source>
</evidence>
<dbReference type="RefSeq" id="WP_276091564.1">
    <property type="nucleotide sequence ID" value="NZ_JARJBC010000001.1"/>
</dbReference>